<proteinExistence type="predicted"/>
<organism evidence="1 2">
    <name type="scientific">Elysia crispata</name>
    <name type="common">lettuce slug</name>
    <dbReference type="NCBI Taxonomy" id="231223"/>
    <lineage>
        <taxon>Eukaryota</taxon>
        <taxon>Metazoa</taxon>
        <taxon>Spiralia</taxon>
        <taxon>Lophotrochozoa</taxon>
        <taxon>Mollusca</taxon>
        <taxon>Gastropoda</taxon>
        <taxon>Heterobranchia</taxon>
        <taxon>Euthyneura</taxon>
        <taxon>Panpulmonata</taxon>
        <taxon>Sacoglossa</taxon>
        <taxon>Placobranchoidea</taxon>
        <taxon>Plakobranchidae</taxon>
        <taxon>Elysia</taxon>
    </lineage>
</organism>
<dbReference type="AlphaFoldDB" id="A0AAE1A800"/>
<dbReference type="EMBL" id="JAWDGP010002576">
    <property type="protein sequence ID" value="KAK3781902.1"/>
    <property type="molecule type" value="Genomic_DNA"/>
</dbReference>
<accession>A0AAE1A800</accession>
<evidence type="ECO:0000313" key="1">
    <source>
        <dbReference type="EMBL" id="KAK3781902.1"/>
    </source>
</evidence>
<dbReference type="Proteomes" id="UP001283361">
    <property type="component" value="Unassembled WGS sequence"/>
</dbReference>
<protein>
    <submittedName>
        <fullName evidence="1">Uncharacterized protein</fullName>
    </submittedName>
</protein>
<name>A0AAE1A800_9GAST</name>
<comment type="caution">
    <text evidence="1">The sequence shown here is derived from an EMBL/GenBank/DDBJ whole genome shotgun (WGS) entry which is preliminary data.</text>
</comment>
<keyword evidence="2" id="KW-1185">Reference proteome</keyword>
<sequence>MFLLPRNSGQTLSVVHLIRVLESNSPSAKCQSRESKHQPQTVAIARPSCQGVDIEVIYHNTLRGPSCQRST</sequence>
<evidence type="ECO:0000313" key="2">
    <source>
        <dbReference type="Proteomes" id="UP001283361"/>
    </source>
</evidence>
<gene>
    <name evidence="1" type="ORF">RRG08_020593</name>
</gene>
<reference evidence="1" key="1">
    <citation type="journal article" date="2023" name="G3 (Bethesda)">
        <title>A reference genome for the long-term kleptoplast-retaining sea slug Elysia crispata morphotype clarki.</title>
        <authorList>
            <person name="Eastman K.E."/>
            <person name="Pendleton A.L."/>
            <person name="Shaikh M.A."/>
            <person name="Suttiyut T."/>
            <person name="Ogas R."/>
            <person name="Tomko P."/>
            <person name="Gavelis G."/>
            <person name="Widhalm J.R."/>
            <person name="Wisecaver J.H."/>
        </authorList>
    </citation>
    <scope>NUCLEOTIDE SEQUENCE</scope>
    <source>
        <strain evidence="1">ECLA1</strain>
    </source>
</reference>